<evidence type="ECO:0000259" key="3">
    <source>
        <dbReference type="SMART" id="SM00827"/>
    </source>
</evidence>
<dbReference type="AlphaFoldDB" id="A0A3M8KBU5"/>
<organism evidence="4 5">
    <name type="scientific">Corynebacterium alimapuense</name>
    <dbReference type="NCBI Taxonomy" id="1576874"/>
    <lineage>
        <taxon>Bacteria</taxon>
        <taxon>Bacillati</taxon>
        <taxon>Actinomycetota</taxon>
        <taxon>Actinomycetes</taxon>
        <taxon>Mycobacteriales</taxon>
        <taxon>Corynebacteriaceae</taxon>
        <taxon>Corynebacterium</taxon>
    </lineage>
</organism>
<dbReference type="OrthoDB" id="4746285at2"/>
<protein>
    <recommendedName>
        <fullName evidence="3">Malonyl-CoA:ACP transacylase (MAT) domain-containing protein</fullName>
    </recommendedName>
</protein>
<dbReference type="PANTHER" id="PTHR10982">
    <property type="entry name" value="MALONYL COA-ACYL CARRIER PROTEIN TRANSACYLASE"/>
    <property type="match status" value="1"/>
</dbReference>
<keyword evidence="1" id="KW-0808">Transferase</keyword>
<dbReference type="Gene3D" id="3.40.50.720">
    <property type="entry name" value="NAD(P)-binding Rossmann-like Domain"/>
    <property type="match status" value="1"/>
</dbReference>
<dbReference type="RefSeq" id="WP_123047078.1">
    <property type="nucleotide sequence ID" value="NZ_PTJO01000001.1"/>
</dbReference>
<evidence type="ECO:0000313" key="4">
    <source>
        <dbReference type="EMBL" id="RNE50034.1"/>
    </source>
</evidence>
<dbReference type="InterPro" id="IPR001227">
    <property type="entry name" value="Ac_transferase_dom_sf"/>
</dbReference>
<accession>A0A3M8KBU5</accession>
<dbReference type="InterPro" id="IPR050830">
    <property type="entry name" value="Fungal_FAS"/>
</dbReference>
<evidence type="ECO:0000256" key="2">
    <source>
        <dbReference type="SAM" id="MobiDB-lite"/>
    </source>
</evidence>
<evidence type="ECO:0000313" key="5">
    <source>
        <dbReference type="Proteomes" id="UP000266975"/>
    </source>
</evidence>
<dbReference type="InterPro" id="IPR016035">
    <property type="entry name" value="Acyl_Trfase/lysoPLipase"/>
</dbReference>
<dbReference type="Gene3D" id="3.40.366.10">
    <property type="entry name" value="Malonyl-Coenzyme A Acyl Carrier Protein, domain 2"/>
    <property type="match status" value="2"/>
</dbReference>
<dbReference type="EMBL" id="PTJO01000001">
    <property type="protein sequence ID" value="RNE50034.1"/>
    <property type="molecule type" value="Genomic_DNA"/>
</dbReference>
<dbReference type="PANTHER" id="PTHR10982:SF21">
    <property type="entry name" value="FATTY ACID SYNTHASE SUBUNIT BETA"/>
    <property type="match status" value="1"/>
</dbReference>
<name>A0A3M8KBU5_9CORY</name>
<reference evidence="4 5" key="1">
    <citation type="submission" date="2018-02" db="EMBL/GenBank/DDBJ databases">
        <title>Corynebacterium alimpuense sp. nov., a marine obligate actinomycete isolated from sediments of Valparaiso bay, Chile.</title>
        <authorList>
            <person name="Claverias F."/>
            <person name="Gonzales-Siles L."/>
            <person name="Salva-Serra F."/>
            <person name="Inganaes E."/>
            <person name="Molin K."/>
            <person name="Cumsille A."/>
            <person name="Undabarrena A."/>
            <person name="Couve E."/>
            <person name="Moore E.R.B."/>
            <person name="Gomila M."/>
            <person name="Camara B."/>
        </authorList>
    </citation>
    <scope>NUCLEOTIDE SEQUENCE [LARGE SCALE GENOMIC DNA]</scope>
    <source>
        <strain evidence="4 5">CCUG 69366</strain>
    </source>
</reference>
<evidence type="ECO:0000256" key="1">
    <source>
        <dbReference type="ARBA" id="ARBA00022679"/>
    </source>
</evidence>
<dbReference type="InterPro" id="IPR014043">
    <property type="entry name" value="Acyl_transferase_dom"/>
</dbReference>
<gene>
    <name evidence="4" type="ORF">C5L39_01300</name>
</gene>
<dbReference type="GO" id="GO:0016740">
    <property type="term" value="F:transferase activity"/>
    <property type="evidence" value="ECO:0007669"/>
    <property type="project" value="UniProtKB-KW"/>
</dbReference>
<comment type="caution">
    <text evidence="4">The sequence shown here is derived from an EMBL/GenBank/DDBJ whole genome shotgun (WGS) entry which is preliminary data.</text>
</comment>
<dbReference type="SUPFAM" id="SSF52151">
    <property type="entry name" value="FabD/lysophospholipase-like"/>
    <property type="match status" value="1"/>
</dbReference>
<keyword evidence="5" id="KW-1185">Reference proteome</keyword>
<dbReference type="Proteomes" id="UP000266975">
    <property type="component" value="Unassembled WGS sequence"/>
</dbReference>
<proteinExistence type="predicted"/>
<feature type="region of interest" description="Disordered" evidence="2">
    <location>
        <begin position="334"/>
        <end position="355"/>
    </location>
</feature>
<sequence length="819" mass="88104">MSNKARRRASLIERLEEEPFALNFSGQGFEWLGTLRQAAPTGGAIRSDLEQLLASAQVLLHPVMDELSIHRLWGFDPLEWADRATPPAFDLAASSVSVPGIFLAQVAQLWQLHHWGLNTSKACSITGHSQGIFAVRMLEQCSTPAEILAIAELIGAAIARAARQHGLLACAAGMPMRVFSGVSATEVEAVMTQVAPEAVVGLINAPKAVVGVGRPEDLNRVEASCPEAKISALPMPMAAHHPALIMAVEQVVAWAQHCDICPKMARELSHYVLVRQVNWVEETSKIAHSSAAYVLELGPGPGMAAATAKNLAGSGITIISVATERGRKELLDAPVVQPAPPSPVQGARSPDQASDAQLTEATEENELNDLDQLREVVLGDGGVLKVVARGVLSRLRQLERPGLPAETPAGPARILHQEFGTDWARRLVPVFNAEKVLKLEQLSARHVHLPAACSRERRVVLVIGALSTSLSKNLLCHYLSQGVDVVATVDSAHKQLPPATLAAAAQLWRAYACDGARLWLAGINEESLRDIDALAQFLRPLNPAELVVFAGVDKQRPRAAVTGTERLIEQLLPSRQQRLRVRLAPEESYSPEITLGHRLIRGRWPWDVVWERIPGELSRPPAVAVDKMPETIGERPLLADPSSAIVLIDAAQGQLGTDLSQENVGEVSSLEAALGRLSWGDAKALWVSEHGNQLLLARGETAQARGWPVQAVVAGGPDSDTAAHRCGVQLSDIHVYAPSPNNGGGALELPLEQPLWLTPEESSVLARIDGLVQSLEHGSVPDPLGSEPLPRRFSAGMTTQDGWFFVVAHSEVFLRTARC</sequence>
<dbReference type="SMART" id="SM00827">
    <property type="entry name" value="PKS_AT"/>
    <property type="match status" value="1"/>
</dbReference>
<feature type="domain" description="Malonyl-CoA:ACP transacylase (MAT)" evidence="3">
    <location>
        <begin position="24"/>
        <end position="328"/>
    </location>
</feature>